<dbReference type="EMBL" id="JASJQH010006892">
    <property type="protein sequence ID" value="KAK9728708.1"/>
    <property type="molecule type" value="Genomic_DNA"/>
</dbReference>
<organism evidence="4 5">
    <name type="scientific">Basidiobolus ranarum</name>
    <dbReference type="NCBI Taxonomy" id="34480"/>
    <lineage>
        <taxon>Eukaryota</taxon>
        <taxon>Fungi</taxon>
        <taxon>Fungi incertae sedis</taxon>
        <taxon>Zoopagomycota</taxon>
        <taxon>Entomophthoromycotina</taxon>
        <taxon>Basidiobolomycetes</taxon>
        <taxon>Basidiobolales</taxon>
        <taxon>Basidiobolaceae</taxon>
        <taxon>Basidiobolus</taxon>
    </lineage>
</organism>
<reference evidence="4 5" key="1">
    <citation type="submission" date="2023-04" db="EMBL/GenBank/DDBJ databases">
        <title>Genome of Basidiobolus ranarum AG-B5.</title>
        <authorList>
            <person name="Stajich J.E."/>
            <person name="Carter-House D."/>
            <person name="Gryganskyi A."/>
        </authorList>
    </citation>
    <scope>NUCLEOTIDE SEQUENCE [LARGE SCALE GENOMIC DNA]</scope>
    <source>
        <strain evidence="4 5">AG-B5</strain>
    </source>
</reference>
<dbReference type="SUPFAM" id="SSF47473">
    <property type="entry name" value="EF-hand"/>
    <property type="match status" value="1"/>
</dbReference>
<keyword evidence="1 3" id="KW-0732">Signal</keyword>
<dbReference type="Proteomes" id="UP001479436">
    <property type="component" value="Unassembled WGS sequence"/>
</dbReference>
<keyword evidence="2" id="KW-0677">Repeat</keyword>
<gene>
    <name evidence="4" type="ORF">K7432_000854</name>
</gene>
<evidence type="ECO:0000313" key="4">
    <source>
        <dbReference type="EMBL" id="KAK9728708.1"/>
    </source>
</evidence>
<keyword evidence="5" id="KW-1185">Reference proteome</keyword>
<protein>
    <submittedName>
        <fullName evidence="4">Uncharacterized protein</fullName>
    </submittedName>
</protein>
<dbReference type="PANTHER" id="PTHR23104">
    <property type="entry name" value="MULTIPLE COAGULATION FACTOR DEFICIENCY PROTEIN 2 NEURAL STEM CELL DERIVED NEURONAL SURVIVAL PROTEIN"/>
    <property type="match status" value="1"/>
</dbReference>
<comment type="caution">
    <text evidence="4">The sequence shown here is derived from an EMBL/GenBank/DDBJ whole genome shotgun (WGS) entry which is preliminary data.</text>
</comment>
<evidence type="ECO:0000256" key="2">
    <source>
        <dbReference type="ARBA" id="ARBA00022737"/>
    </source>
</evidence>
<accession>A0ABR2WAJ6</accession>
<sequence length="116" mass="13413">MSKTLAILFVFILLATFTFATFDSNKEHHNYGGTEKDINAHLKEHLDEEMFQQMKPEDQHYYYFTLHDLDGDEHLDGHEIRHSLTDVKVPNSIPLTLAELETIVEHVLAEDDTDGE</sequence>
<evidence type="ECO:0000256" key="3">
    <source>
        <dbReference type="SAM" id="SignalP"/>
    </source>
</evidence>
<dbReference type="InterPro" id="IPR052110">
    <property type="entry name" value="MCFD2-like"/>
</dbReference>
<name>A0ABR2WAJ6_9FUNG</name>
<feature type="signal peptide" evidence="3">
    <location>
        <begin position="1"/>
        <end position="20"/>
    </location>
</feature>
<feature type="chain" id="PRO_5047443304" evidence="3">
    <location>
        <begin position="21"/>
        <end position="116"/>
    </location>
</feature>
<dbReference type="PANTHER" id="PTHR23104:SF1">
    <property type="entry name" value="EF-HAND DOMAIN-CONTAINING PROTEIN"/>
    <property type="match status" value="1"/>
</dbReference>
<evidence type="ECO:0000256" key="1">
    <source>
        <dbReference type="ARBA" id="ARBA00022729"/>
    </source>
</evidence>
<evidence type="ECO:0000313" key="5">
    <source>
        <dbReference type="Proteomes" id="UP001479436"/>
    </source>
</evidence>
<dbReference type="Gene3D" id="1.10.238.10">
    <property type="entry name" value="EF-hand"/>
    <property type="match status" value="1"/>
</dbReference>
<dbReference type="InterPro" id="IPR011992">
    <property type="entry name" value="EF-hand-dom_pair"/>
</dbReference>
<proteinExistence type="predicted"/>